<accession>A0ABZ3JCB9</accession>
<name>A0ABZ3JCB9_SPOA4</name>
<dbReference type="EC" id="4.1.2.13" evidence="2"/>
<dbReference type="InterPro" id="IPR000771">
    <property type="entry name" value="FBA_II"/>
</dbReference>
<dbReference type="Pfam" id="PF01116">
    <property type="entry name" value="F_bP_aldolase"/>
    <property type="match status" value="1"/>
</dbReference>
<dbReference type="InterPro" id="IPR013785">
    <property type="entry name" value="Aldolase_TIM"/>
</dbReference>
<dbReference type="GO" id="GO:0004332">
    <property type="term" value="F:fructose-bisphosphate aldolase activity"/>
    <property type="evidence" value="ECO:0007669"/>
    <property type="project" value="UniProtKB-EC"/>
</dbReference>
<dbReference type="PANTHER" id="PTHR30304:SF0">
    <property type="entry name" value="D-TAGATOSE-1,6-BISPHOSPHATE ALDOLASE SUBUNIT GATY-RELATED"/>
    <property type="match status" value="1"/>
</dbReference>
<keyword evidence="2" id="KW-0456">Lyase</keyword>
<sequence>MTVVNMKNLLNHASVEKYGIGAFNVTDLDMVRGVIAAAETENSPVILQFAEVHKNYAPLEVLAPIMVDAARNAKVPVVVHLDHAETFDTILQAMHVGFSSVMIDASKMAYEDNIATTREIVKIAHALNVSVEAELGTMNREGGGTNDFYDTLESTFTDPKIAKDFVTKTGIDALAVAFGTVHGVYTKKPHLDFKRLAEINNEVDVPLVMHGGSGLSDFEYQEAIRNGVRKINYYSTLAYNVANSVKEKLNKETKQIFISDVSLWVIDLIKEDVRSKMRVFQSSGKA</sequence>
<evidence type="ECO:0000256" key="1">
    <source>
        <dbReference type="ARBA" id="ARBA00001947"/>
    </source>
</evidence>
<keyword evidence="3" id="KW-1185">Reference proteome</keyword>
<evidence type="ECO:0000313" key="2">
    <source>
        <dbReference type="EMBL" id="XFO75522.1"/>
    </source>
</evidence>
<proteinExistence type="predicted"/>
<dbReference type="PIRSF" id="PIRSF001359">
    <property type="entry name" value="F_bP_aldolase_II"/>
    <property type="match status" value="1"/>
</dbReference>
<dbReference type="PANTHER" id="PTHR30304">
    <property type="entry name" value="D-TAGATOSE-1,6-BISPHOSPHATE ALDOLASE"/>
    <property type="match status" value="1"/>
</dbReference>
<dbReference type="InterPro" id="IPR050246">
    <property type="entry name" value="Class_II_FBP_aldolase"/>
</dbReference>
<dbReference type="Proteomes" id="UP000216052">
    <property type="component" value="Chromosome"/>
</dbReference>
<protein>
    <submittedName>
        <fullName evidence="2">Fructose-bisphosphate aldolase</fullName>
        <ecNumber evidence="2">4.1.2.13</ecNumber>
    </submittedName>
</protein>
<dbReference type="SUPFAM" id="SSF51569">
    <property type="entry name" value="Aldolase"/>
    <property type="match status" value="1"/>
</dbReference>
<reference evidence="2" key="1">
    <citation type="submission" date="2024-05" db="EMBL/GenBank/DDBJ databases">
        <title>Isolation and characterization of Sporomusa carbonis sp. nov., a carboxydotrophic hydrogenogen in the genus of Sporomusa isolated from a charcoal burning pile.</title>
        <authorList>
            <person name="Boeer T."/>
            <person name="Rosenbaum F."/>
            <person name="Eysell L."/>
            <person name="Mueller V."/>
            <person name="Daniel R."/>
            <person name="Poehlein A."/>
        </authorList>
    </citation>
    <scope>NUCLEOTIDE SEQUENCE [LARGE SCALE GENOMIC DNA]</scope>
    <source>
        <strain evidence="2">DSM 3132</strain>
    </source>
</reference>
<dbReference type="EMBL" id="CP155571">
    <property type="protein sequence ID" value="XFO75522.1"/>
    <property type="molecule type" value="Genomic_DNA"/>
</dbReference>
<dbReference type="NCBIfam" id="TIGR00167">
    <property type="entry name" value="cbbA"/>
    <property type="match status" value="1"/>
</dbReference>
<gene>
    <name evidence="2" type="primary">fbaA_2</name>
    <name evidence="2" type="ORF">SPACI_056430</name>
</gene>
<dbReference type="CDD" id="cd00947">
    <property type="entry name" value="TBP_aldolase_IIB"/>
    <property type="match status" value="1"/>
</dbReference>
<dbReference type="RefSeq" id="WP_093796447.1">
    <property type="nucleotide sequence ID" value="NZ_CP155571.1"/>
</dbReference>
<comment type="cofactor">
    <cofactor evidence="1">
        <name>Zn(2+)</name>
        <dbReference type="ChEBI" id="CHEBI:29105"/>
    </cofactor>
</comment>
<evidence type="ECO:0000313" key="3">
    <source>
        <dbReference type="Proteomes" id="UP000216052"/>
    </source>
</evidence>
<dbReference type="Gene3D" id="3.20.20.70">
    <property type="entry name" value="Aldolase class I"/>
    <property type="match status" value="1"/>
</dbReference>
<organism evidence="2 3">
    <name type="scientific">Sporomusa acidovorans (strain ATCC 49682 / DSM 3132 / Mol)</name>
    <dbReference type="NCBI Taxonomy" id="1123286"/>
    <lineage>
        <taxon>Bacteria</taxon>
        <taxon>Bacillati</taxon>
        <taxon>Bacillota</taxon>
        <taxon>Negativicutes</taxon>
        <taxon>Selenomonadales</taxon>
        <taxon>Sporomusaceae</taxon>
        <taxon>Sporomusa</taxon>
    </lineage>
</organism>